<feature type="compositionally biased region" description="Basic and acidic residues" evidence="1">
    <location>
        <begin position="1137"/>
        <end position="1178"/>
    </location>
</feature>
<name>A0ABD0MA16_9CAEN</name>
<feature type="region of interest" description="Disordered" evidence="1">
    <location>
        <begin position="1277"/>
        <end position="1338"/>
    </location>
</feature>
<feature type="compositionally biased region" description="Basic residues" evidence="1">
    <location>
        <begin position="789"/>
        <end position="828"/>
    </location>
</feature>
<reference evidence="2 3" key="1">
    <citation type="journal article" date="2023" name="Sci. Data">
        <title>Genome assembly of the Korean intertidal mud-creeper Batillaria attramentaria.</title>
        <authorList>
            <person name="Patra A.K."/>
            <person name="Ho P.T."/>
            <person name="Jun S."/>
            <person name="Lee S.J."/>
            <person name="Kim Y."/>
            <person name="Won Y.J."/>
        </authorList>
    </citation>
    <scope>NUCLEOTIDE SEQUENCE [LARGE SCALE GENOMIC DNA]</scope>
    <source>
        <strain evidence="2">Wonlab-2016</strain>
    </source>
</reference>
<dbReference type="Proteomes" id="UP001519460">
    <property type="component" value="Unassembled WGS sequence"/>
</dbReference>
<dbReference type="EMBL" id="JACVVK020000003">
    <property type="protein sequence ID" value="KAK7508083.1"/>
    <property type="molecule type" value="Genomic_DNA"/>
</dbReference>
<evidence type="ECO:0000313" key="3">
    <source>
        <dbReference type="Proteomes" id="UP001519460"/>
    </source>
</evidence>
<feature type="compositionally biased region" description="Basic and acidic residues" evidence="1">
    <location>
        <begin position="860"/>
        <end position="878"/>
    </location>
</feature>
<protein>
    <submittedName>
        <fullName evidence="2">Uncharacterized protein</fullName>
    </submittedName>
</protein>
<feature type="region of interest" description="Disordered" evidence="1">
    <location>
        <begin position="789"/>
        <end position="919"/>
    </location>
</feature>
<keyword evidence="3" id="KW-1185">Reference proteome</keyword>
<evidence type="ECO:0000256" key="1">
    <source>
        <dbReference type="SAM" id="MobiDB-lite"/>
    </source>
</evidence>
<feature type="compositionally biased region" description="Low complexity" evidence="1">
    <location>
        <begin position="643"/>
        <end position="657"/>
    </location>
</feature>
<feature type="compositionally biased region" description="Low complexity" evidence="1">
    <location>
        <begin position="829"/>
        <end position="841"/>
    </location>
</feature>
<feature type="compositionally biased region" description="Basic and acidic residues" evidence="1">
    <location>
        <begin position="1308"/>
        <end position="1331"/>
    </location>
</feature>
<feature type="compositionally biased region" description="Low complexity" evidence="1">
    <location>
        <begin position="1124"/>
        <end position="1136"/>
    </location>
</feature>
<feature type="compositionally biased region" description="Basic and acidic residues" evidence="1">
    <location>
        <begin position="507"/>
        <end position="528"/>
    </location>
</feature>
<feature type="compositionally biased region" description="Basic and acidic residues" evidence="1">
    <location>
        <begin position="1862"/>
        <end position="1879"/>
    </location>
</feature>
<evidence type="ECO:0000313" key="2">
    <source>
        <dbReference type="EMBL" id="KAK7508083.1"/>
    </source>
</evidence>
<feature type="region of interest" description="Disordered" evidence="1">
    <location>
        <begin position="712"/>
        <end position="757"/>
    </location>
</feature>
<gene>
    <name evidence="2" type="ORF">BaRGS_00001048</name>
</gene>
<organism evidence="2 3">
    <name type="scientific">Batillaria attramentaria</name>
    <dbReference type="NCBI Taxonomy" id="370345"/>
    <lineage>
        <taxon>Eukaryota</taxon>
        <taxon>Metazoa</taxon>
        <taxon>Spiralia</taxon>
        <taxon>Lophotrochozoa</taxon>
        <taxon>Mollusca</taxon>
        <taxon>Gastropoda</taxon>
        <taxon>Caenogastropoda</taxon>
        <taxon>Sorbeoconcha</taxon>
        <taxon>Cerithioidea</taxon>
        <taxon>Batillariidae</taxon>
        <taxon>Batillaria</taxon>
    </lineage>
</organism>
<sequence length="1975" mass="221768">MTFETCRRAHVSHTFRKQHVVWHGRLPDEREGVTADLVSGETPWFRAVSSLGYQLPSTVLVEEVLGKRTVELPKKQAGAKLGKRKTKALQDKSEKNTILSPRAKSRTKVCQQKSEKNTIFPPKAKPRAKICREKSEKNTILPQKEKPKTEVFHGKCEGDTILSPEAKSCGVIRRLELTSEGFWEFLFSDRWEDTCLLRVLQGEVLENLLAALYSMEKEHDVISFVMMAYIKYDCPENDPYCKTATSEVNGPLLLATQAAEQVLVELDYFSPKPHSPKRAQTAPPMEHLACHSPPETDRIFRPQPATRPATPAQFGLDVSSSSKMHPAKVVGGRRSSFTGKVSGYREGVLDVNRGEVQSAPPRVAPLPPEYARLVTTNVAGNFQPHPPTCDVRGMLRPPPHSDCTTPYHMVREPMQVRRYREGSAFPPLEVPTVEFGKWKGVPPPAKRAGKRAGVTFCSSVGKERETGKRSSSGGKGGSAVKGRRDTGRSLAAGGKRAAGSGIQQLRRISEKGTGADKERSKLNRSVDKWRRRSSRSSSSSECQRRNSASSDTEKGRRGSSRGRSSPDEGRSSASSTGKGWRKSIGSTSSAVGEGRRSRGSTSSATDMWQKRRSSGSRSSGSREEWVAPDPFLEPQTLPPSATTSPRSSIRSKGSTSSAKIRVRRESKQTLKSERRWEIDDSEDSDQDFTPGIDPSRVKQFKEDLNFMTTYLYTPKPPDKESMTANRKLQKPAVGRSDPRGRQSLSTHTSKAVTPPKDVPDYLCARVKRWGQPPTFLEFYNYLEECKRIQKQKKSRVRTTRTSRLSRLRRSNLRPSSRKSSSRSSRASRSKSGSESSSYSLDRSNKQRRKQRAGTLVCSKRPKETKSRSDKRNENKYNTETENVLPLEIQEELQERRKSPAAPPDPKKQSKEKSLQTPKTRVAMGVTISRDRLLKMYQENLIDNADHILSEDDLWHLSKHFAHPGGGVCDSPDARNTLFQRRERIYRQIKKCKLVLERKKETLYTMVLRFPRGENTHKKDTQVKTDEQETEGRGKSPGDSRSKSPRDSRSKSIGEIESKGPGDSRSKSPRDSRSKSLGKCESKSPGDSKSKSSGDSKNESSGDSKSKRSGDSKSKRPGEGEGKRNSSGKSKRQSSGDSKSKSSGESKSKSSEESKSKSSKESKSKNSKESKSKSPKESRSTSSREGSGKQKGKRDEGGKRMKATPPMAFPGYTLTENELFAEMGLDQVFHPRKLKHSYSFEKMFSHRQKDKRNYSKLLRRFQRPLKEKYLRGIQKVDEAQETASQQGKSPTSSRGGSPTSSRGGSPISPREKSPTHMKEIQAGKTQAGEKKPPPKPPMVLGKMRQFRFLQYRDYAPETLSQSPLPHSTMTAQDFRNRLQQAMQTQEYFLLQIFEVRKERATTSRQFQSKVSVTFTRRQPGGATTGPEQNDARRLVAKVCQTLREGEEHANRLVQMFMNREDQQDFCDTVTFGDVLGLLLMKTFSHVTELTWSIDRLKPISPLDVTMFETCRRAHLSHTLRKPHLSWKGRLPDKREGVDEDNVDETGWFKAQSNFVNQLPSTVLVEELDPREYDAKKKTKSQARDAEDKASLRDQSRSSTRLRKEIREPTRLRKETRESTTVANKAEAKDGVTRRLNLTTEGFWEFLYSDRWEETCLLRVLEGELLDNLLAALYLLQRDHDVISYVTIAYFDNGSLTEPSVKLGSLGSETDPPSSNVEQVLVELDYYCHQQQPDIVKKSAYFGPHTEDTEGYESGVLEDSLQRGMPTFSAVSLSVLPRQCASDENSVTPTAVEAVQGTARSVSSGLIPVSSVTRTKSDSESSCRVSVISDGKDEPGARSKSSASGMILRDAASSTSIQARTQRPSKEQITRHQMSSDDRRPRTQGFRYQRTWTPVKGKGAGEGDHDYSAKLPPMKCSIRGLITPFPHGDCFLQPNHTDREPFYQRRQREAVLFPSLEEEEEDQHKFASTLGKIRRRA</sequence>
<proteinExistence type="predicted"/>
<accession>A0ABD0MA16</accession>
<feature type="region of interest" description="Disordered" evidence="1">
    <location>
        <begin position="1013"/>
        <end position="1209"/>
    </location>
</feature>
<comment type="caution">
    <text evidence="2">The sequence shown here is derived from an EMBL/GenBank/DDBJ whole genome shotgun (WGS) entry which is preliminary data.</text>
</comment>
<feature type="region of interest" description="Disordered" evidence="1">
    <location>
        <begin position="1811"/>
        <end position="1882"/>
    </location>
</feature>
<feature type="compositionally biased region" description="Polar residues" evidence="1">
    <location>
        <begin position="1850"/>
        <end position="1860"/>
    </location>
</feature>
<feature type="compositionally biased region" description="Polar residues" evidence="1">
    <location>
        <begin position="742"/>
        <end position="751"/>
    </location>
</feature>
<feature type="region of interest" description="Disordered" evidence="1">
    <location>
        <begin position="1572"/>
        <end position="1620"/>
    </location>
</feature>
<feature type="compositionally biased region" description="Basic and acidic residues" evidence="1">
    <location>
        <begin position="1013"/>
        <end position="1123"/>
    </location>
</feature>
<feature type="compositionally biased region" description="Low complexity" evidence="1">
    <location>
        <begin position="535"/>
        <end position="550"/>
    </location>
</feature>
<feature type="compositionally biased region" description="Low complexity" evidence="1">
    <location>
        <begin position="1288"/>
        <end position="1307"/>
    </location>
</feature>
<feature type="region of interest" description="Disordered" evidence="1">
    <location>
        <begin position="440"/>
        <end position="695"/>
    </location>
</feature>
<feature type="compositionally biased region" description="Basic and acidic residues" evidence="1">
    <location>
        <begin position="904"/>
        <end position="913"/>
    </location>
</feature>
<feature type="compositionally biased region" description="Basic and acidic residues" evidence="1">
    <location>
        <begin position="1572"/>
        <end position="1616"/>
    </location>
</feature>
<feature type="compositionally biased region" description="Basic and acidic residues" evidence="1">
    <location>
        <begin position="663"/>
        <end position="678"/>
    </location>
</feature>
<feature type="region of interest" description="Disordered" evidence="1">
    <location>
        <begin position="306"/>
        <end position="334"/>
    </location>
</feature>